<gene>
    <name evidence="2" type="ORF">BD310DRAFT_936365</name>
</gene>
<keyword evidence="3" id="KW-1185">Reference proteome</keyword>
<dbReference type="Proteomes" id="UP000292082">
    <property type="component" value="Unassembled WGS sequence"/>
</dbReference>
<keyword evidence="1" id="KW-0472">Membrane</keyword>
<accession>A0A4Q9PJI9</accession>
<keyword evidence="1" id="KW-1133">Transmembrane helix</keyword>
<evidence type="ECO:0000313" key="2">
    <source>
        <dbReference type="EMBL" id="TBU54269.1"/>
    </source>
</evidence>
<feature type="transmembrane region" description="Helical" evidence="1">
    <location>
        <begin position="12"/>
        <end position="36"/>
    </location>
</feature>
<organism evidence="2 3">
    <name type="scientific">Dichomitus squalens</name>
    <dbReference type="NCBI Taxonomy" id="114155"/>
    <lineage>
        <taxon>Eukaryota</taxon>
        <taxon>Fungi</taxon>
        <taxon>Dikarya</taxon>
        <taxon>Basidiomycota</taxon>
        <taxon>Agaricomycotina</taxon>
        <taxon>Agaricomycetes</taxon>
        <taxon>Polyporales</taxon>
        <taxon>Polyporaceae</taxon>
        <taxon>Dichomitus</taxon>
    </lineage>
</organism>
<dbReference type="AlphaFoldDB" id="A0A4Q9PJI9"/>
<dbReference type="EMBL" id="ML145193">
    <property type="protein sequence ID" value="TBU54269.1"/>
    <property type="molecule type" value="Genomic_DNA"/>
</dbReference>
<name>A0A4Q9PJI9_9APHY</name>
<keyword evidence="1" id="KW-0812">Transmembrane</keyword>
<protein>
    <submittedName>
        <fullName evidence="2">Uncharacterized protein</fullName>
    </submittedName>
</protein>
<reference evidence="2 3" key="1">
    <citation type="submission" date="2019-01" db="EMBL/GenBank/DDBJ databases">
        <title>Draft genome sequences of three monokaryotic isolates of the white-rot basidiomycete fungus Dichomitus squalens.</title>
        <authorList>
            <consortium name="DOE Joint Genome Institute"/>
            <person name="Lopez S.C."/>
            <person name="Andreopoulos B."/>
            <person name="Pangilinan J."/>
            <person name="Lipzen A."/>
            <person name="Riley R."/>
            <person name="Ahrendt S."/>
            <person name="Ng V."/>
            <person name="Barry K."/>
            <person name="Daum C."/>
            <person name="Grigoriev I.V."/>
            <person name="Hilden K.S."/>
            <person name="Makela M.R."/>
            <person name="de Vries R.P."/>
        </authorList>
    </citation>
    <scope>NUCLEOTIDE SEQUENCE [LARGE SCALE GENOMIC DNA]</scope>
    <source>
        <strain evidence="2 3">CBS 464.89</strain>
    </source>
</reference>
<evidence type="ECO:0000313" key="3">
    <source>
        <dbReference type="Proteomes" id="UP000292082"/>
    </source>
</evidence>
<sequence>MLGVDRTTDLSYIPGYSVVSHVCVILSFILLVAVPLRATSSILRLKLLVRTSPLPVV</sequence>
<evidence type="ECO:0000256" key="1">
    <source>
        <dbReference type="SAM" id="Phobius"/>
    </source>
</evidence>
<proteinExistence type="predicted"/>